<dbReference type="InterPro" id="IPR043131">
    <property type="entry name" value="BCAT-like_N"/>
</dbReference>
<dbReference type="InterPro" id="IPR036038">
    <property type="entry name" value="Aminotransferase-like"/>
</dbReference>
<dbReference type="GO" id="GO:0008483">
    <property type="term" value="F:transaminase activity"/>
    <property type="evidence" value="ECO:0007669"/>
    <property type="project" value="UniProtKB-KW"/>
</dbReference>
<dbReference type="Gene3D" id="3.30.470.10">
    <property type="match status" value="1"/>
</dbReference>
<keyword evidence="2" id="KW-0808">Transferase</keyword>
<gene>
    <name evidence="2" type="ORF">ACFPCS_06800</name>
</gene>
<dbReference type="PANTHER" id="PTHR42743:SF11">
    <property type="entry name" value="AMINODEOXYCHORISMATE LYASE"/>
    <property type="match status" value="1"/>
</dbReference>
<dbReference type="Proteomes" id="UP001595797">
    <property type="component" value="Unassembled WGS sequence"/>
</dbReference>
<dbReference type="InterPro" id="IPR001544">
    <property type="entry name" value="Aminotrans_IV"/>
</dbReference>
<sequence>MTSTVVVLDAAHPEGVLADPAVPLVRVDDQGLTRGDGVFESLRAVDGRVQKFAVHHRRLSASARLARLPVPSAQVLRQAVELGLAHAAPGGDGGLGAEHSVKVVVSRGTPEAGPWSWVAVSPVPESTFRQRREGVSAVLLPRGHDPAQDAAYPWLLPGAKTLSYAINMAALRHARSLGADEAIFTAPDGRVLEGATSSVVCARVREGVRTLVTPEPSQGILPGTTQATIFDAARRDGWELGHGPLQSTDLLAADALWLVSSVRLAVPVRRLDSHPLPVDPELTRLVTGWVARARRVGHASRPDGHLRARRPGLRPR</sequence>
<protein>
    <submittedName>
        <fullName evidence="2">Aminotransferase class IV</fullName>
    </submittedName>
</protein>
<comment type="similarity">
    <text evidence="1">Belongs to the class-IV pyridoxal-phosphate-dependent aminotransferase family.</text>
</comment>
<evidence type="ECO:0000313" key="3">
    <source>
        <dbReference type="Proteomes" id="UP001595797"/>
    </source>
</evidence>
<proteinExistence type="inferred from homology"/>
<dbReference type="InterPro" id="IPR050571">
    <property type="entry name" value="Class-IV_PLP-Dep_Aminotrnsfr"/>
</dbReference>
<reference evidence="3" key="1">
    <citation type="journal article" date="2019" name="Int. J. Syst. Evol. Microbiol.">
        <title>The Global Catalogue of Microorganisms (GCM) 10K type strain sequencing project: providing services to taxonomists for standard genome sequencing and annotation.</title>
        <authorList>
            <consortium name="The Broad Institute Genomics Platform"/>
            <consortium name="The Broad Institute Genome Sequencing Center for Infectious Disease"/>
            <person name="Wu L."/>
            <person name="Ma J."/>
        </authorList>
    </citation>
    <scope>NUCLEOTIDE SEQUENCE [LARGE SCALE GENOMIC DNA]</scope>
    <source>
        <strain evidence="3">CGMCC 4.6946</strain>
    </source>
</reference>
<organism evidence="2 3">
    <name type="scientific">Kocuria oceani</name>
    <dbReference type="NCBI Taxonomy" id="988827"/>
    <lineage>
        <taxon>Bacteria</taxon>
        <taxon>Bacillati</taxon>
        <taxon>Actinomycetota</taxon>
        <taxon>Actinomycetes</taxon>
        <taxon>Micrococcales</taxon>
        <taxon>Micrococcaceae</taxon>
        <taxon>Kocuria</taxon>
    </lineage>
</organism>
<keyword evidence="2" id="KW-0032">Aminotransferase</keyword>
<keyword evidence="3" id="KW-1185">Reference proteome</keyword>
<dbReference type="Gene3D" id="3.20.10.10">
    <property type="entry name" value="D-amino Acid Aminotransferase, subunit A, domain 2"/>
    <property type="match status" value="1"/>
</dbReference>
<dbReference type="PANTHER" id="PTHR42743">
    <property type="entry name" value="AMINO-ACID AMINOTRANSFERASE"/>
    <property type="match status" value="1"/>
</dbReference>
<evidence type="ECO:0000313" key="2">
    <source>
        <dbReference type="EMBL" id="MFC4903272.1"/>
    </source>
</evidence>
<dbReference type="Pfam" id="PF01063">
    <property type="entry name" value="Aminotran_4"/>
    <property type="match status" value="1"/>
</dbReference>
<name>A0ABV9TH16_9MICC</name>
<comment type="caution">
    <text evidence="2">The sequence shown here is derived from an EMBL/GenBank/DDBJ whole genome shotgun (WGS) entry which is preliminary data.</text>
</comment>
<accession>A0ABV9TH16</accession>
<dbReference type="EMBL" id="JBHSIW010000007">
    <property type="protein sequence ID" value="MFC4903272.1"/>
    <property type="molecule type" value="Genomic_DNA"/>
</dbReference>
<dbReference type="SUPFAM" id="SSF56752">
    <property type="entry name" value="D-aminoacid aminotransferase-like PLP-dependent enzymes"/>
    <property type="match status" value="1"/>
</dbReference>
<dbReference type="InterPro" id="IPR043132">
    <property type="entry name" value="BCAT-like_C"/>
</dbReference>
<evidence type="ECO:0000256" key="1">
    <source>
        <dbReference type="ARBA" id="ARBA00009320"/>
    </source>
</evidence>
<dbReference type="RefSeq" id="WP_277550603.1">
    <property type="nucleotide sequence ID" value="NZ_JARAMH010000004.1"/>
</dbReference>